<gene>
    <name evidence="1" type="ORF">Tco_0678937</name>
</gene>
<dbReference type="Proteomes" id="UP001151760">
    <property type="component" value="Unassembled WGS sequence"/>
</dbReference>
<protein>
    <submittedName>
        <fullName evidence="1">Uncharacterized protein</fullName>
    </submittedName>
</protein>
<accession>A0ABQ4XHF5</accession>
<comment type="caution">
    <text evidence="1">The sequence shown here is derived from an EMBL/GenBank/DDBJ whole genome shotgun (WGS) entry which is preliminary data.</text>
</comment>
<reference evidence="1" key="1">
    <citation type="journal article" date="2022" name="Int. J. Mol. Sci.">
        <title>Draft Genome of Tanacetum Coccineum: Genomic Comparison of Closely Related Tanacetum-Family Plants.</title>
        <authorList>
            <person name="Yamashiro T."/>
            <person name="Shiraishi A."/>
            <person name="Nakayama K."/>
            <person name="Satake H."/>
        </authorList>
    </citation>
    <scope>NUCLEOTIDE SEQUENCE</scope>
</reference>
<sequence length="222" mass="24591">MSSNGVKVGEVVEKRLDHRKGGIALEITFENKELSCEYPLQSYINDVNSVWPSDDVIPIGSEIERSANSSVMQVGVSSGRERSFQTEYGIRLMLAPRSAKALHVLIPENSQGIRNRPGSPSFFGNLFRMTAEQFSFNGVLAISPPFLCFDLIVLRRGSFGISIKASVKLIFGNSTLERFHRFLNLVVNAFSRRHLSFLLEGNGIDAFLVRLEALTGAFYGLG</sequence>
<evidence type="ECO:0000313" key="2">
    <source>
        <dbReference type="Proteomes" id="UP001151760"/>
    </source>
</evidence>
<proteinExistence type="predicted"/>
<evidence type="ECO:0000313" key="1">
    <source>
        <dbReference type="EMBL" id="GJS64373.1"/>
    </source>
</evidence>
<reference evidence="1" key="2">
    <citation type="submission" date="2022-01" db="EMBL/GenBank/DDBJ databases">
        <authorList>
            <person name="Yamashiro T."/>
            <person name="Shiraishi A."/>
            <person name="Satake H."/>
            <person name="Nakayama K."/>
        </authorList>
    </citation>
    <scope>NUCLEOTIDE SEQUENCE</scope>
</reference>
<name>A0ABQ4XHF5_9ASTR</name>
<organism evidence="1 2">
    <name type="scientific">Tanacetum coccineum</name>
    <dbReference type="NCBI Taxonomy" id="301880"/>
    <lineage>
        <taxon>Eukaryota</taxon>
        <taxon>Viridiplantae</taxon>
        <taxon>Streptophyta</taxon>
        <taxon>Embryophyta</taxon>
        <taxon>Tracheophyta</taxon>
        <taxon>Spermatophyta</taxon>
        <taxon>Magnoliopsida</taxon>
        <taxon>eudicotyledons</taxon>
        <taxon>Gunneridae</taxon>
        <taxon>Pentapetalae</taxon>
        <taxon>asterids</taxon>
        <taxon>campanulids</taxon>
        <taxon>Asterales</taxon>
        <taxon>Asteraceae</taxon>
        <taxon>Asteroideae</taxon>
        <taxon>Anthemideae</taxon>
        <taxon>Anthemidinae</taxon>
        <taxon>Tanacetum</taxon>
    </lineage>
</organism>
<dbReference type="EMBL" id="BQNB010009499">
    <property type="protein sequence ID" value="GJS64373.1"/>
    <property type="molecule type" value="Genomic_DNA"/>
</dbReference>
<keyword evidence="2" id="KW-1185">Reference proteome</keyword>